<dbReference type="Proteomes" id="UP000629619">
    <property type="component" value="Unassembled WGS sequence"/>
</dbReference>
<accession>A0A919KBZ3</accession>
<comment type="caution">
    <text evidence="2">The sequence shown here is derived from an EMBL/GenBank/DDBJ whole genome shotgun (WGS) entry which is preliminary data.</text>
</comment>
<reference evidence="2" key="1">
    <citation type="submission" date="2021-01" db="EMBL/GenBank/DDBJ databases">
        <title>Whole genome shotgun sequence of Actinoplanes siamensis NBRC 109076.</title>
        <authorList>
            <person name="Komaki H."/>
            <person name="Tamura T."/>
        </authorList>
    </citation>
    <scope>NUCLEOTIDE SEQUENCE</scope>
    <source>
        <strain evidence="2">NBRC 109076</strain>
    </source>
</reference>
<proteinExistence type="predicted"/>
<dbReference type="AlphaFoldDB" id="A0A919KBZ3"/>
<organism evidence="2 3">
    <name type="scientific">Actinoplanes siamensis</name>
    <dbReference type="NCBI Taxonomy" id="1223317"/>
    <lineage>
        <taxon>Bacteria</taxon>
        <taxon>Bacillati</taxon>
        <taxon>Actinomycetota</taxon>
        <taxon>Actinomycetes</taxon>
        <taxon>Micromonosporales</taxon>
        <taxon>Micromonosporaceae</taxon>
        <taxon>Actinoplanes</taxon>
    </lineage>
</organism>
<gene>
    <name evidence="2" type="ORF">Asi03nite_03010</name>
</gene>
<name>A0A919KBZ3_9ACTN</name>
<feature type="region of interest" description="Disordered" evidence="1">
    <location>
        <begin position="67"/>
        <end position="108"/>
    </location>
</feature>
<keyword evidence="3" id="KW-1185">Reference proteome</keyword>
<evidence type="ECO:0000313" key="2">
    <source>
        <dbReference type="EMBL" id="GIF02763.1"/>
    </source>
</evidence>
<sequence>MRRTPEPRLVTALPLCGVGDGAGRDPRTRLAVLGRLGWRLLELRTIGGVAVSDPDDERFAQVAADLAGQSHRAPAGAGSGGHGVAAPAPRSNSLPSGSRMVIQCQPKA</sequence>
<evidence type="ECO:0000313" key="3">
    <source>
        <dbReference type="Proteomes" id="UP000629619"/>
    </source>
</evidence>
<protein>
    <submittedName>
        <fullName evidence="2">Uncharacterized protein</fullName>
    </submittedName>
</protein>
<dbReference type="EMBL" id="BOMW01000004">
    <property type="protein sequence ID" value="GIF02763.1"/>
    <property type="molecule type" value="Genomic_DNA"/>
</dbReference>
<evidence type="ECO:0000256" key="1">
    <source>
        <dbReference type="SAM" id="MobiDB-lite"/>
    </source>
</evidence>